<accession>A0A225W1D0</accession>
<keyword evidence="3" id="KW-1185">Reference proteome</keyword>
<gene>
    <name evidence="2" type="ORF">PHMEG_00016254</name>
</gene>
<proteinExistence type="predicted"/>
<evidence type="ECO:0000256" key="1">
    <source>
        <dbReference type="SAM" id="SignalP"/>
    </source>
</evidence>
<evidence type="ECO:0000313" key="2">
    <source>
        <dbReference type="EMBL" id="OWZ10827.1"/>
    </source>
</evidence>
<dbReference type="Proteomes" id="UP000198211">
    <property type="component" value="Unassembled WGS sequence"/>
</dbReference>
<dbReference type="AlphaFoldDB" id="A0A225W1D0"/>
<dbReference type="EMBL" id="NBNE01002316">
    <property type="protein sequence ID" value="OWZ10827.1"/>
    <property type="molecule type" value="Genomic_DNA"/>
</dbReference>
<name>A0A225W1D0_9STRA</name>
<feature type="signal peptide" evidence="1">
    <location>
        <begin position="1"/>
        <end position="24"/>
    </location>
</feature>
<protein>
    <submittedName>
        <fullName evidence="2">RxLR effector protein</fullName>
    </submittedName>
</protein>
<feature type="chain" id="PRO_5012963022" evidence="1">
    <location>
        <begin position="25"/>
        <end position="162"/>
    </location>
</feature>
<organism evidence="2 3">
    <name type="scientific">Phytophthora megakarya</name>
    <dbReference type="NCBI Taxonomy" id="4795"/>
    <lineage>
        <taxon>Eukaryota</taxon>
        <taxon>Sar</taxon>
        <taxon>Stramenopiles</taxon>
        <taxon>Oomycota</taxon>
        <taxon>Peronosporomycetes</taxon>
        <taxon>Peronosporales</taxon>
        <taxon>Peronosporaceae</taxon>
        <taxon>Phytophthora</taxon>
    </lineage>
</organism>
<reference evidence="3" key="1">
    <citation type="submission" date="2017-03" db="EMBL/GenBank/DDBJ databases">
        <title>Phytopthora megakarya and P. palmivora, two closely related causual agents of cacao black pod achieved similar genome size and gene model numbers by different mechanisms.</title>
        <authorList>
            <person name="Ali S."/>
            <person name="Shao J."/>
            <person name="Larry D.J."/>
            <person name="Kronmiller B."/>
            <person name="Shen D."/>
            <person name="Strem M.D."/>
            <person name="Melnick R.L."/>
            <person name="Guiltinan M.J."/>
            <person name="Tyler B.M."/>
            <person name="Meinhardt L.W."/>
            <person name="Bailey B.A."/>
        </authorList>
    </citation>
    <scope>NUCLEOTIDE SEQUENCE [LARGE SCALE GENOMIC DNA]</scope>
    <source>
        <strain evidence="3">zdho120</strain>
    </source>
</reference>
<comment type="caution">
    <text evidence="2">The sequence shown here is derived from an EMBL/GenBank/DDBJ whole genome shotgun (WGS) entry which is preliminary data.</text>
</comment>
<sequence length="162" mass="18241">MRFQAWLLAALLISLCTLLPTVLAVEVNGNAKFPDSTATKTLPDSKRFLRVTTSTVEMSQPDILESNDEERAITLSSAASKVNLWVHKGLYQGIKLVAGQRAADKISMKIADHVYFPLLYRMKTTPEYFLERASQEIDPIIKMNNEKAAKLFSAWIAKYHSH</sequence>
<keyword evidence="1" id="KW-0732">Signal</keyword>
<evidence type="ECO:0000313" key="3">
    <source>
        <dbReference type="Proteomes" id="UP000198211"/>
    </source>
</evidence>